<comment type="caution">
    <text evidence="1">The sequence shown here is derived from an EMBL/GenBank/DDBJ whole genome shotgun (WGS) entry which is preliminary data.</text>
</comment>
<proteinExistence type="predicted"/>
<name>A0ABS0ZE13_9GAMM</name>
<reference evidence="1 2" key="1">
    <citation type="submission" date="2020-12" db="EMBL/GenBank/DDBJ databases">
        <title>Comparative genome analysis of fungal antagonists Marinomonas ostreistagni 398 and M. spartinae 468.</title>
        <authorList>
            <person name="Fields J.L."/>
            <person name="Mavrodi O.V."/>
            <person name="Biber P.D."/>
            <person name="Indest K.J."/>
            <person name="Mavrodi D.V."/>
        </authorList>
    </citation>
    <scope>NUCLEOTIDE SEQUENCE [LARGE SCALE GENOMIC DNA]</scope>
    <source>
        <strain evidence="1 2">USM7</strain>
    </source>
</reference>
<evidence type="ECO:0000313" key="2">
    <source>
        <dbReference type="Proteomes" id="UP000598488"/>
    </source>
</evidence>
<gene>
    <name evidence="1" type="ORF">JHD44_14305</name>
</gene>
<dbReference type="EMBL" id="JAEMUH010000014">
    <property type="protein sequence ID" value="MBJ7551857.1"/>
    <property type="molecule type" value="Genomic_DNA"/>
</dbReference>
<keyword evidence="2" id="KW-1185">Reference proteome</keyword>
<sequence length="51" mass="5987">MPKPRKQLISIATQFEQHTFATIGTETILSNYYLNAGYKRRPKINKSKQFK</sequence>
<evidence type="ECO:0000313" key="1">
    <source>
        <dbReference type="EMBL" id="MBJ7551857.1"/>
    </source>
</evidence>
<organism evidence="1 2">
    <name type="scientific">Marinomonas ostreistagni</name>
    <dbReference type="NCBI Taxonomy" id="359209"/>
    <lineage>
        <taxon>Bacteria</taxon>
        <taxon>Pseudomonadati</taxon>
        <taxon>Pseudomonadota</taxon>
        <taxon>Gammaproteobacteria</taxon>
        <taxon>Oceanospirillales</taxon>
        <taxon>Oceanospirillaceae</taxon>
        <taxon>Marinomonas</taxon>
    </lineage>
</organism>
<dbReference type="RefSeq" id="WP_199463449.1">
    <property type="nucleotide sequence ID" value="NZ_JAEMUH010000014.1"/>
</dbReference>
<dbReference type="Proteomes" id="UP000598488">
    <property type="component" value="Unassembled WGS sequence"/>
</dbReference>
<protein>
    <submittedName>
        <fullName evidence="1">Uncharacterized protein</fullName>
    </submittedName>
</protein>
<accession>A0ABS0ZE13</accession>